<feature type="transmembrane region" description="Helical" evidence="5">
    <location>
        <begin position="12"/>
        <end position="35"/>
    </location>
</feature>
<dbReference type="RefSeq" id="WP_134368838.1">
    <property type="nucleotide sequence ID" value="NZ_SOGN01000016.1"/>
</dbReference>
<reference evidence="7 8" key="1">
    <citation type="submission" date="2019-03" db="EMBL/GenBank/DDBJ databases">
        <title>Genomics of glacier-inhabiting Cryobacterium strains.</title>
        <authorList>
            <person name="Liu Q."/>
            <person name="Xin Y.-H."/>
        </authorList>
    </citation>
    <scope>NUCLEOTIDE SEQUENCE [LARGE SCALE GENOMIC DNA]</scope>
    <source>
        <strain evidence="7 8">TMT2-48-2</strain>
    </source>
</reference>
<feature type="transmembrane region" description="Helical" evidence="5">
    <location>
        <begin position="118"/>
        <end position="137"/>
    </location>
</feature>
<name>A0A4V3IIQ5_9MICO</name>
<feature type="transmembrane region" description="Helical" evidence="5">
    <location>
        <begin position="143"/>
        <end position="162"/>
    </location>
</feature>
<dbReference type="InterPro" id="IPR005467">
    <property type="entry name" value="His_kinase_dom"/>
</dbReference>
<feature type="transmembrane region" description="Helical" evidence="5">
    <location>
        <begin position="84"/>
        <end position="111"/>
    </location>
</feature>
<keyword evidence="2 7" id="KW-0418">Kinase</keyword>
<dbReference type="Pfam" id="PF07730">
    <property type="entry name" value="HisKA_3"/>
    <property type="match status" value="1"/>
</dbReference>
<keyword evidence="8" id="KW-1185">Reference proteome</keyword>
<keyword evidence="1" id="KW-0808">Transferase</keyword>
<dbReference type="GO" id="GO:0016020">
    <property type="term" value="C:membrane"/>
    <property type="evidence" value="ECO:0007669"/>
    <property type="project" value="InterPro"/>
</dbReference>
<dbReference type="PANTHER" id="PTHR24421:SF62">
    <property type="entry name" value="SENSORY TRANSDUCTION HISTIDINE KINASE"/>
    <property type="match status" value="1"/>
</dbReference>
<keyword evidence="3" id="KW-0902">Two-component regulatory system</keyword>
<dbReference type="Pfam" id="PF02518">
    <property type="entry name" value="HATPase_c"/>
    <property type="match status" value="1"/>
</dbReference>
<dbReference type="OrthoDB" id="144293at2"/>
<evidence type="ECO:0000256" key="4">
    <source>
        <dbReference type="SAM" id="Coils"/>
    </source>
</evidence>
<evidence type="ECO:0000256" key="3">
    <source>
        <dbReference type="ARBA" id="ARBA00023012"/>
    </source>
</evidence>
<organism evidence="7 8">
    <name type="scientific">Cryobacterium cheniae</name>
    <dbReference type="NCBI Taxonomy" id="1259262"/>
    <lineage>
        <taxon>Bacteria</taxon>
        <taxon>Bacillati</taxon>
        <taxon>Actinomycetota</taxon>
        <taxon>Actinomycetes</taxon>
        <taxon>Micrococcales</taxon>
        <taxon>Microbacteriaceae</taxon>
        <taxon>Cryobacterium</taxon>
    </lineage>
</organism>
<dbReference type="Gene3D" id="3.30.565.10">
    <property type="entry name" value="Histidine kinase-like ATPase, C-terminal domain"/>
    <property type="match status" value="1"/>
</dbReference>
<dbReference type="PANTHER" id="PTHR24421">
    <property type="entry name" value="NITRATE/NITRITE SENSOR PROTEIN NARX-RELATED"/>
    <property type="match status" value="1"/>
</dbReference>
<dbReference type="GO" id="GO:0046983">
    <property type="term" value="F:protein dimerization activity"/>
    <property type="evidence" value="ECO:0007669"/>
    <property type="project" value="InterPro"/>
</dbReference>
<sequence>MTGPTGSALNPVFVGLRIGLHGLVVGLVALVVATAGSAEMPVAAVIVCLAAVFLGTYAAGSLLGRNLEGMRPRLGAAWVGALSLEWLALASVSAEAIYLVFPLFFLVLHFLRGWRGPAAVAVATLTAIALFGMHRGFGVAGAIGPLIGAAVAVAIGLAYRSLAREAAERERLIAELRATRTQLAAVERAAGVQAERGRLAREIHDTVSQSLSSIIMLLHAADRSGITGTGLGRVHQARDAASQALAETRQFIDELSPPALREATLVEALKRLAVQTGDSSGIPVGVTIAGVVEALPTPVETALLRIAQGALANAVQHAEATRIDLTLSMLDSEVILDVVDDGIGFTPTAPHRAQVTGTRTAFGLHAMRERVAQLGGSLTVESEPGRGTSIVAAFQVPE</sequence>
<evidence type="ECO:0000256" key="2">
    <source>
        <dbReference type="ARBA" id="ARBA00022777"/>
    </source>
</evidence>
<dbReference type="InterPro" id="IPR003594">
    <property type="entry name" value="HATPase_dom"/>
</dbReference>
<dbReference type="InterPro" id="IPR036890">
    <property type="entry name" value="HATPase_C_sf"/>
</dbReference>
<evidence type="ECO:0000313" key="7">
    <source>
        <dbReference type="EMBL" id="TFC83270.1"/>
    </source>
</evidence>
<evidence type="ECO:0000256" key="5">
    <source>
        <dbReference type="SAM" id="Phobius"/>
    </source>
</evidence>
<evidence type="ECO:0000256" key="1">
    <source>
        <dbReference type="ARBA" id="ARBA00022679"/>
    </source>
</evidence>
<comment type="caution">
    <text evidence="7">The sequence shown here is derived from an EMBL/GenBank/DDBJ whole genome shotgun (WGS) entry which is preliminary data.</text>
</comment>
<evidence type="ECO:0000259" key="6">
    <source>
        <dbReference type="PROSITE" id="PS50109"/>
    </source>
</evidence>
<keyword evidence="5" id="KW-1133">Transmembrane helix</keyword>
<dbReference type="AlphaFoldDB" id="A0A4V3IIQ5"/>
<keyword evidence="5" id="KW-0812">Transmembrane</keyword>
<dbReference type="CDD" id="cd16917">
    <property type="entry name" value="HATPase_UhpB-NarQ-NarX-like"/>
    <property type="match status" value="1"/>
</dbReference>
<dbReference type="SMART" id="SM00387">
    <property type="entry name" value="HATPase_c"/>
    <property type="match status" value="1"/>
</dbReference>
<feature type="transmembrane region" description="Helical" evidence="5">
    <location>
        <begin position="42"/>
        <end position="64"/>
    </location>
</feature>
<dbReference type="PIRSF" id="PIRSF037434">
    <property type="entry name" value="STHK_ChrS"/>
    <property type="match status" value="1"/>
</dbReference>
<feature type="domain" description="Histidine kinase" evidence="6">
    <location>
        <begin position="303"/>
        <end position="398"/>
    </location>
</feature>
<dbReference type="InterPro" id="IPR017205">
    <property type="entry name" value="Sig_transdc_His_kinase_ChrS"/>
</dbReference>
<keyword evidence="5" id="KW-0472">Membrane</keyword>
<gene>
    <name evidence="7" type="ORF">E3T23_02550</name>
</gene>
<dbReference type="GO" id="GO:0000155">
    <property type="term" value="F:phosphorelay sensor kinase activity"/>
    <property type="evidence" value="ECO:0007669"/>
    <property type="project" value="InterPro"/>
</dbReference>
<dbReference type="InterPro" id="IPR050482">
    <property type="entry name" value="Sensor_HK_TwoCompSys"/>
</dbReference>
<feature type="coiled-coil region" evidence="4">
    <location>
        <begin position="159"/>
        <end position="189"/>
    </location>
</feature>
<dbReference type="Proteomes" id="UP000298433">
    <property type="component" value="Unassembled WGS sequence"/>
</dbReference>
<dbReference type="InterPro" id="IPR011712">
    <property type="entry name" value="Sig_transdc_His_kin_sub3_dim/P"/>
</dbReference>
<dbReference type="EMBL" id="SOGN01000016">
    <property type="protein sequence ID" value="TFC83270.1"/>
    <property type="molecule type" value="Genomic_DNA"/>
</dbReference>
<evidence type="ECO:0000313" key="8">
    <source>
        <dbReference type="Proteomes" id="UP000298433"/>
    </source>
</evidence>
<accession>A0A4V3IIQ5</accession>
<proteinExistence type="predicted"/>
<keyword evidence="4" id="KW-0175">Coiled coil</keyword>
<dbReference type="SUPFAM" id="SSF55874">
    <property type="entry name" value="ATPase domain of HSP90 chaperone/DNA topoisomerase II/histidine kinase"/>
    <property type="match status" value="1"/>
</dbReference>
<dbReference type="Gene3D" id="1.20.5.1930">
    <property type="match status" value="1"/>
</dbReference>
<protein>
    <submittedName>
        <fullName evidence="7">Sensor histidine kinase</fullName>
    </submittedName>
</protein>
<dbReference type="PROSITE" id="PS50109">
    <property type="entry name" value="HIS_KIN"/>
    <property type="match status" value="1"/>
</dbReference>